<dbReference type="PANTHER" id="PTHR11360:SF284">
    <property type="entry name" value="EG:103B4.3 PROTEIN-RELATED"/>
    <property type="match status" value="1"/>
</dbReference>
<feature type="compositionally biased region" description="Basic and acidic residues" evidence="1">
    <location>
        <begin position="27"/>
        <end position="42"/>
    </location>
</feature>
<feature type="compositionally biased region" description="Low complexity" evidence="1">
    <location>
        <begin position="230"/>
        <end position="241"/>
    </location>
</feature>
<name>A0A9P3GHA6_9APHY</name>
<dbReference type="PANTHER" id="PTHR11360">
    <property type="entry name" value="MONOCARBOXYLATE TRANSPORTER"/>
    <property type="match status" value="1"/>
</dbReference>
<sequence>MDSTSDISDERTSTYVPSQSSGVTLSGKHEGGDPEARQAEVPKKEFPEGGLRGWATVAGAFCVQFCGFGYTSSFGVYQDYYVRVYLPNESASAISWIGSVNAFVVVGCGLFAGQLYDRGYFKLAVYLGSYLLVIGLFMLSLAQPHQFYQPRPDLPHPGRLCGSRCRPALHPLARRRLALLRAAAGARDGDHRRGLCTRLRCAPAHAQQHARAARVCERGPRERGARRGHAPAGAAADAPAPAAARVHPAARPRGQAVCEGRGVCVDGDRAILRDDGLLLPDLLSPARRLGAPPGPRILILQSRHLELRVLHRTARVRPRRAEIRRTADNHRGRRMLRGCRSGHDWRQERGERRARGPFLRIFLWSVYRAHGADAGSACR</sequence>
<dbReference type="InterPro" id="IPR050327">
    <property type="entry name" value="Proton-linked_MCT"/>
</dbReference>
<organism evidence="3 4">
    <name type="scientific">Phanerochaete sordida</name>
    <dbReference type="NCBI Taxonomy" id="48140"/>
    <lineage>
        <taxon>Eukaryota</taxon>
        <taxon>Fungi</taxon>
        <taxon>Dikarya</taxon>
        <taxon>Basidiomycota</taxon>
        <taxon>Agaricomycotina</taxon>
        <taxon>Agaricomycetes</taxon>
        <taxon>Polyporales</taxon>
        <taxon>Phanerochaetaceae</taxon>
        <taxon>Phanerochaete</taxon>
    </lineage>
</organism>
<dbReference type="InterPro" id="IPR036259">
    <property type="entry name" value="MFS_trans_sf"/>
</dbReference>
<feature type="compositionally biased region" description="Basic and acidic residues" evidence="1">
    <location>
        <begin position="214"/>
        <end position="225"/>
    </location>
</feature>
<feature type="transmembrane region" description="Helical" evidence="2">
    <location>
        <begin position="123"/>
        <end position="142"/>
    </location>
</feature>
<reference evidence="3 4" key="1">
    <citation type="submission" date="2021-08" db="EMBL/GenBank/DDBJ databases">
        <title>Draft Genome Sequence of Phanerochaete sordida strain YK-624.</title>
        <authorList>
            <person name="Mori T."/>
            <person name="Dohra H."/>
            <person name="Suzuki T."/>
            <person name="Kawagishi H."/>
            <person name="Hirai H."/>
        </authorList>
    </citation>
    <scope>NUCLEOTIDE SEQUENCE [LARGE SCALE GENOMIC DNA]</scope>
    <source>
        <strain evidence="3 4">YK-624</strain>
    </source>
</reference>
<evidence type="ECO:0000313" key="3">
    <source>
        <dbReference type="EMBL" id="GJE93675.1"/>
    </source>
</evidence>
<proteinExistence type="predicted"/>
<keyword evidence="2" id="KW-0472">Membrane</keyword>
<evidence type="ECO:0000256" key="2">
    <source>
        <dbReference type="SAM" id="Phobius"/>
    </source>
</evidence>
<dbReference type="Proteomes" id="UP000703269">
    <property type="component" value="Unassembled WGS sequence"/>
</dbReference>
<dbReference type="SUPFAM" id="SSF103473">
    <property type="entry name" value="MFS general substrate transporter"/>
    <property type="match status" value="1"/>
</dbReference>
<feature type="region of interest" description="Disordered" evidence="1">
    <location>
        <begin position="212"/>
        <end position="241"/>
    </location>
</feature>
<protein>
    <submittedName>
        <fullName evidence="3">Uncharacterized protein</fullName>
    </submittedName>
</protein>
<evidence type="ECO:0000313" key="4">
    <source>
        <dbReference type="Proteomes" id="UP000703269"/>
    </source>
</evidence>
<evidence type="ECO:0000256" key="1">
    <source>
        <dbReference type="SAM" id="MobiDB-lite"/>
    </source>
</evidence>
<comment type="caution">
    <text evidence="3">The sequence shown here is derived from an EMBL/GenBank/DDBJ whole genome shotgun (WGS) entry which is preliminary data.</text>
</comment>
<feature type="compositionally biased region" description="Polar residues" evidence="1">
    <location>
        <begin position="13"/>
        <end position="24"/>
    </location>
</feature>
<keyword evidence="2" id="KW-1133">Transmembrane helix</keyword>
<dbReference type="OrthoDB" id="6499973at2759"/>
<dbReference type="Gene3D" id="1.20.1250.20">
    <property type="entry name" value="MFS general substrate transporter like domains"/>
    <property type="match status" value="1"/>
</dbReference>
<feature type="region of interest" description="Disordered" evidence="1">
    <location>
        <begin position="1"/>
        <end position="42"/>
    </location>
</feature>
<keyword evidence="4" id="KW-1185">Reference proteome</keyword>
<feature type="transmembrane region" description="Helical" evidence="2">
    <location>
        <begin position="93"/>
        <end position="116"/>
    </location>
</feature>
<dbReference type="AlphaFoldDB" id="A0A9P3GHA6"/>
<dbReference type="EMBL" id="BPQB01000034">
    <property type="protein sequence ID" value="GJE93675.1"/>
    <property type="molecule type" value="Genomic_DNA"/>
</dbReference>
<accession>A0A9P3GHA6</accession>
<feature type="transmembrane region" description="Helical" evidence="2">
    <location>
        <begin position="53"/>
        <end position="73"/>
    </location>
</feature>
<keyword evidence="2" id="KW-0812">Transmembrane</keyword>
<gene>
    <name evidence="3" type="ORF">PsYK624_098350</name>
</gene>